<proteinExistence type="predicted"/>
<dbReference type="RefSeq" id="WP_087629022.1">
    <property type="nucleotide sequence ID" value="NZ_FCNZ02000002.1"/>
</dbReference>
<name>A0A158FEX6_9BURK</name>
<gene>
    <name evidence="2" type="ORF">AWB66_00853</name>
</gene>
<comment type="caution">
    <text evidence="2">The sequence shown here is derived from an EMBL/GenBank/DDBJ whole genome shotgun (WGS) entry which is preliminary data.</text>
</comment>
<keyword evidence="3" id="KW-1185">Reference proteome</keyword>
<evidence type="ECO:0000256" key="1">
    <source>
        <dbReference type="SAM" id="MobiDB-lite"/>
    </source>
</evidence>
<accession>A0A158FEX6</accession>
<reference evidence="2" key="1">
    <citation type="submission" date="2016-01" db="EMBL/GenBank/DDBJ databases">
        <authorList>
            <person name="Peeters Charlotte."/>
        </authorList>
    </citation>
    <scope>NUCLEOTIDE SEQUENCE</scope>
    <source>
        <strain evidence="2">LMG 22936</strain>
    </source>
</reference>
<dbReference type="Proteomes" id="UP000054717">
    <property type="component" value="Unassembled WGS sequence"/>
</dbReference>
<evidence type="ECO:0000313" key="2">
    <source>
        <dbReference type="EMBL" id="SAL18295.1"/>
    </source>
</evidence>
<organism evidence="2 3">
    <name type="scientific">Caballeronia telluris</name>
    <dbReference type="NCBI Taxonomy" id="326475"/>
    <lineage>
        <taxon>Bacteria</taxon>
        <taxon>Pseudomonadati</taxon>
        <taxon>Pseudomonadota</taxon>
        <taxon>Betaproteobacteria</taxon>
        <taxon>Burkholderiales</taxon>
        <taxon>Burkholderiaceae</taxon>
        <taxon>Caballeronia</taxon>
    </lineage>
</organism>
<feature type="compositionally biased region" description="Basic and acidic residues" evidence="1">
    <location>
        <begin position="42"/>
        <end position="55"/>
    </location>
</feature>
<protein>
    <submittedName>
        <fullName evidence="2">Uncharacterized protein</fullName>
    </submittedName>
</protein>
<dbReference type="EMBL" id="FCNZ02000002">
    <property type="protein sequence ID" value="SAL18295.1"/>
    <property type="molecule type" value="Genomic_DNA"/>
</dbReference>
<dbReference type="AlphaFoldDB" id="A0A158FEX6"/>
<evidence type="ECO:0000313" key="3">
    <source>
        <dbReference type="Proteomes" id="UP000054717"/>
    </source>
</evidence>
<feature type="region of interest" description="Disordered" evidence="1">
    <location>
        <begin position="29"/>
        <end position="55"/>
    </location>
</feature>
<feature type="region of interest" description="Disordered" evidence="1">
    <location>
        <begin position="67"/>
        <end position="89"/>
    </location>
</feature>
<sequence>MSINYRELLVFVAIVTAALVMQVRQHTMDVRDSPGEAQSTRPVERETCDSADERHSTRLLRATCAMPREEQPVDELSTMPRARRDPLFV</sequence>